<comment type="caution">
    <text evidence="2">The sequence shown here is derived from an EMBL/GenBank/DDBJ whole genome shotgun (WGS) entry which is preliminary data.</text>
</comment>
<evidence type="ECO:0000313" key="3">
    <source>
        <dbReference type="Proteomes" id="UP000178323"/>
    </source>
</evidence>
<reference evidence="2 3" key="1">
    <citation type="journal article" date="2016" name="Nat. Commun.">
        <title>Thousands of microbial genomes shed light on interconnected biogeochemical processes in an aquifer system.</title>
        <authorList>
            <person name="Anantharaman K."/>
            <person name="Brown C.T."/>
            <person name="Hug L.A."/>
            <person name="Sharon I."/>
            <person name="Castelle C.J."/>
            <person name="Probst A.J."/>
            <person name="Thomas B.C."/>
            <person name="Singh A."/>
            <person name="Wilkins M.J."/>
            <person name="Karaoz U."/>
            <person name="Brodie E.L."/>
            <person name="Williams K.H."/>
            <person name="Hubbard S.S."/>
            <person name="Banfield J.F."/>
        </authorList>
    </citation>
    <scope>NUCLEOTIDE SEQUENCE [LARGE SCALE GENOMIC DNA]</scope>
</reference>
<keyword evidence="1" id="KW-0175">Coiled coil</keyword>
<proteinExistence type="predicted"/>
<protein>
    <submittedName>
        <fullName evidence="2">Uncharacterized protein</fullName>
    </submittedName>
</protein>
<accession>A0A1F5S782</accession>
<dbReference type="Proteomes" id="UP000178323">
    <property type="component" value="Unassembled WGS sequence"/>
</dbReference>
<dbReference type="EMBL" id="MFFS01000024">
    <property type="protein sequence ID" value="OGF22486.1"/>
    <property type="molecule type" value="Genomic_DNA"/>
</dbReference>
<evidence type="ECO:0000256" key="1">
    <source>
        <dbReference type="SAM" id="Coils"/>
    </source>
</evidence>
<organism evidence="2 3">
    <name type="scientific">Candidatus Falkowbacteria bacterium RBG_13_39_14</name>
    <dbReference type="NCBI Taxonomy" id="1797985"/>
    <lineage>
        <taxon>Bacteria</taxon>
        <taxon>Candidatus Falkowiibacteriota</taxon>
    </lineage>
</organism>
<name>A0A1F5S782_9BACT</name>
<gene>
    <name evidence="2" type="ORF">A2Y83_05440</name>
</gene>
<evidence type="ECO:0000313" key="2">
    <source>
        <dbReference type="EMBL" id="OGF22486.1"/>
    </source>
</evidence>
<sequence>MPGKFLSMPYLIPDVPIKNETNNLKEIACDIAVAYDARIKFIGEIIENTHKTIDDFQEQREYMSRDLKELLSRNESLRKKDFERMMADIILKQNEREMQVKKMLADFRQEEEEVAKKMRGLLDKGENARIKDFKKMMCEIKREQDKRTLETNASVAEELQKMREDVYKMLDNFKKERHSVAAAWHETLNFLHQQKK</sequence>
<dbReference type="AlphaFoldDB" id="A0A1F5S782"/>
<feature type="coiled-coil region" evidence="1">
    <location>
        <begin position="53"/>
        <end position="80"/>
    </location>
</feature>